<dbReference type="InterPro" id="IPR023214">
    <property type="entry name" value="HAD_sf"/>
</dbReference>
<comment type="caution">
    <text evidence="5">The sequence shown here is derived from an EMBL/GenBank/DDBJ whole genome shotgun (WGS) entry which is preliminary data.</text>
</comment>
<dbReference type="Proteomes" id="UP000664859">
    <property type="component" value="Unassembled WGS sequence"/>
</dbReference>
<dbReference type="PANTHER" id="PTHR48493:SF1">
    <property type="entry name" value="UBIQUITIN-LIKE DOMAIN-CONTAINING CTD PHOSPHATASE 1"/>
    <property type="match status" value="1"/>
</dbReference>
<keyword evidence="6" id="KW-1185">Reference proteome</keyword>
<evidence type="ECO:0000259" key="4">
    <source>
        <dbReference type="PROSITE" id="PS50969"/>
    </source>
</evidence>
<organism evidence="5 6">
    <name type="scientific">Tribonema minus</name>
    <dbReference type="NCBI Taxonomy" id="303371"/>
    <lineage>
        <taxon>Eukaryota</taxon>
        <taxon>Sar</taxon>
        <taxon>Stramenopiles</taxon>
        <taxon>Ochrophyta</taxon>
        <taxon>PX clade</taxon>
        <taxon>Xanthophyceae</taxon>
        <taxon>Tribonematales</taxon>
        <taxon>Tribonemataceae</taxon>
        <taxon>Tribonema</taxon>
    </lineage>
</organism>
<dbReference type="EMBL" id="JAFCMP010000125">
    <property type="protein sequence ID" value="KAG5185618.1"/>
    <property type="molecule type" value="Genomic_DNA"/>
</dbReference>
<protein>
    <submittedName>
        <fullName evidence="5">HAD-like domain-containing protein</fullName>
    </submittedName>
</protein>
<keyword evidence="3" id="KW-0539">Nucleus</keyword>
<dbReference type="OrthoDB" id="1711508at2759"/>
<evidence type="ECO:0000256" key="1">
    <source>
        <dbReference type="ARBA" id="ARBA00004123"/>
    </source>
</evidence>
<dbReference type="GO" id="GO:0005634">
    <property type="term" value="C:nucleus"/>
    <property type="evidence" value="ECO:0007669"/>
    <property type="project" value="UniProtKB-SubCell"/>
</dbReference>
<dbReference type="GO" id="GO:0004721">
    <property type="term" value="F:phosphoprotein phosphatase activity"/>
    <property type="evidence" value="ECO:0007669"/>
    <property type="project" value="InterPro"/>
</dbReference>
<dbReference type="AlphaFoldDB" id="A0A836CHP5"/>
<feature type="domain" description="FCP1 homology" evidence="4">
    <location>
        <begin position="106"/>
        <end position="278"/>
    </location>
</feature>
<name>A0A836CHP5_9STRA</name>
<sequence length="303" mass="34772">MLQEKTNVLMKRQKLIGLSINGKPASDETPLTHLSKLKNPHRFILMGTPEADIFVDPQDCQELPEVFDDFDLEMAPHSEQWRHAIENSENLARFTETTEVHFIHQPREGKRLLVLDLDHTLLDFSGRSGGTDAGLVADRVSLKRPHMDAFLTAVYAEYDLAVWSQTSWRWLELKLTELGLLYHPAYKISFVLDKTSMFHVTSTDRAGKERRHQVKPLHIIWRKFPHWTEANTYHVDDLGRNFALNPANGIKVKAYYRGRDGATRDDELVHLAHYLLQLAAHSGPPPADHKNWRGWKPQPPLGG</sequence>
<dbReference type="Gene3D" id="3.40.50.1000">
    <property type="entry name" value="HAD superfamily/HAD-like"/>
    <property type="match status" value="1"/>
</dbReference>
<dbReference type="PANTHER" id="PTHR48493">
    <property type="entry name" value="UBIQUITIN-LIKE DOMAIN-CONTAINING CTD PHOSPHATASE 1"/>
    <property type="match status" value="1"/>
</dbReference>
<dbReference type="InterPro" id="IPR004274">
    <property type="entry name" value="FCP1_dom"/>
</dbReference>
<gene>
    <name evidence="5" type="ORF">JKP88DRAFT_260479</name>
</gene>
<evidence type="ECO:0000313" key="6">
    <source>
        <dbReference type="Proteomes" id="UP000664859"/>
    </source>
</evidence>
<dbReference type="InterPro" id="IPR051658">
    <property type="entry name" value="UBLCP1"/>
</dbReference>
<accession>A0A836CHP5</accession>
<comment type="subcellular location">
    <subcellularLocation>
        <location evidence="1">Nucleus</location>
    </subcellularLocation>
</comment>
<dbReference type="Gene3D" id="3.10.20.90">
    <property type="entry name" value="Phosphatidylinositol 3-kinase Catalytic Subunit, Chain A, domain 1"/>
    <property type="match status" value="1"/>
</dbReference>
<proteinExistence type="predicted"/>
<evidence type="ECO:0000313" key="5">
    <source>
        <dbReference type="EMBL" id="KAG5185618.1"/>
    </source>
</evidence>
<dbReference type="InterPro" id="IPR011943">
    <property type="entry name" value="HAD-SF_hydro_IIID"/>
</dbReference>
<dbReference type="GO" id="GO:0090364">
    <property type="term" value="P:regulation of proteasome assembly"/>
    <property type="evidence" value="ECO:0007669"/>
    <property type="project" value="InterPro"/>
</dbReference>
<keyword evidence="2" id="KW-0378">Hydrolase</keyword>
<dbReference type="Pfam" id="PF03031">
    <property type="entry name" value="NIF"/>
    <property type="match status" value="1"/>
</dbReference>
<dbReference type="InterPro" id="IPR036412">
    <property type="entry name" value="HAD-like_sf"/>
</dbReference>
<dbReference type="PROSITE" id="PS50969">
    <property type="entry name" value="FCP1"/>
    <property type="match status" value="1"/>
</dbReference>
<reference evidence="5" key="1">
    <citation type="submission" date="2021-02" db="EMBL/GenBank/DDBJ databases">
        <title>First Annotated Genome of the Yellow-green Alga Tribonema minus.</title>
        <authorList>
            <person name="Mahan K.M."/>
        </authorList>
    </citation>
    <scope>NUCLEOTIDE SEQUENCE</scope>
    <source>
        <strain evidence="5">UTEX B ZZ1240</strain>
    </source>
</reference>
<evidence type="ECO:0000256" key="3">
    <source>
        <dbReference type="ARBA" id="ARBA00023242"/>
    </source>
</evidence>
<dbReference type="SUPFAM" id="SSF56784">
    <property type="entry name" value="HAD-like"/>
    <property type="match status" value="1"/>
</dbReference>
<evidence type="ECO:0000256" key="2">
    <source>
        <dbReference type="ARBA" id="ARBA00022801"/>
    </source>
</evidence>
<dbReference type="NCBIfam" id="TIGR02245">
    <property type="entry name" value="HAD_IIID1"/>
    <property type="match status" value="1"/>
</dbReference>
<dbReference type="SMART" id="SM00577">
    <property type="entry name" value="CPDc"/>
    <property type="match status" value="1"/>
</dbReference>